<proteinExistence type="predicted"/>
<sequence>MPVCFSVHKVTGINDRNNIILYREPILINKKCESKYVIFFPGDYSNFFKNSIYTYYIYEPTNECSDYRFSYEALFWVISSKYLYDHIIFIKPSVFINCFSTFSNFINDEHASLNTISKNEINSEISHKKNQSIDGNSKIVTKIVSKNQIETQSCKSDKYIDAKGIKHLLFILLSLNNDILKENSGEDSLMDGSRKKQNDDTLVNNNFQKCGNIINSDKALNIHNKCVNNVINIDTIIKKKLILIGFSKGCSVLFSILREINKAEFILEYIESIYFLDPGFKKNIYNTNIESNSLKVISKYNLKIFIHSTPNQIFERNTMVVHKELKNFITMLKNYNINIFSYFHYINIEKMIDPINLHFEILEDFSNSFLEKINNISIFINSCNEIGIVCLENKKPIDKFLFQNWHM</sequence>
<evidence type="ECO:0000313" key="9">
    <source>
        <dbReference type="Proteomes" id="UP000220214"/>
    </source>
</evidence>
<dbReference type="EMBL" id="LT160032">
    <property type="protein sequence ID" value="CXI75999.1"/>
    <property type="molecule type" value="Genomic_DNA"/>
</dbReference>
<dbReference type="GO" id="GO:0005739">
    <property type="term" value="C:mitochondrion"/>
    <property type="evidence" value="ECO:0007669"/>
    <property type="project" value="TreeGrafter"/>
</dbReference>
<dbReference type="InterPro" id="IPR018881">
    <property type="entry name" value="C2orf69_mit"/>
</dbReference>
<gene>
    <name evidence="1" type="ORF">PBK173_000328400</name>
    <name evidence="3" type="ORF">PBNK65E_000319100</name>
    <name evidence="2" type="ORF">PBNK65NY_000318600</name>
    <name evidence="5" type="ORF">PBSP11A_000318700</name>
    <name evidence="4" type="ORF">PBSP11RLL_000319000</name>
</gene>
<dbReference type="EMBL" id="LT608276">
    <property type="protein sequence ID" value="SCO61757.1"/>
    <property type="molecule type" value="Genomic_DNA"/>
</dbReference>
<dbReference type="Proteomes" id="UP000219860">
    <property type="component" value="Chromosome 12"/>
</dbReference>
<dbReference type="Proteomes" id="UP000219974">
    <property type="component" value="Chromosome 12"/>
</dbReference>
<evidence type="ECO:0000313" key="6">
    <source>
        <dbReference type="Proteomes" id="UP000069549"/>
    </source>
</evidence>
<evidence type="ECO:0000313" key="10">
    <source>
        <dbReference type="Proteomes" id="UP000516480"/>
    </source>
</evidence>
<evidence type="ECO:0000313" key="8">
    <source>
        <dbReference type="Proteomes" id="UP000219974"/>
    </source>
</evidence>
<dbReference type="PANTHER" id="PTHR31296:SF1">
    <property type="entry name" value="MITOCHONDRIAL PROTEIN C2ORF69"/>
    <property type="match status" value="1"/>
</dbReference>
<reference evidence="1 6" key="1">
    <citation type="submission" date="2016-02" db="EMBL/GenBank/DDBJ databases">
        <authorList>
            <consortium name="Pathogen Informatics"/>
        </authorList>
    </citation>
    <scope>NUCLEOTIDE SEQUENCE [LARGE SCALE GENOMIC DNA]</scope>
    <source>
        <strain evidence="1 6">K173</strain>
        <strain evidence="2 10">NK65 ny</strain>
        <strain evidence="3 9">NK65e</strain>
        <strain evidence="5 7">SP11 Antwerpcl1</strain>
        <strain evidence="4 8">SP11 RLL</strain>
    </source>
</reference>
<dbReference type="Pfam" id="PF10561">
    <property type="entry name" value="C2orf69"/>
    <property type="match status" value="1"/>
</dbReference>
<dbReference type="Proteomes" id="UP000220214">
    <property type="component" value="Chromosome 12"/>
</dbReference>
<evidence type="ECO:0000313" key="4">
    <source>
        <dbReference type="EMBL" id="SCO61757.1"/>
    </source>
</evidence>
<dbReference type="PANTHER" id="PTHR31296">
    <property type="entry name" value="UPF0565 PROTEIN C2ORF69"/>
    <property type="match status" value="1"/>
</dbReference>
<evidence type="ECO:0000313" key="7">
    <source>
        <dbReference type="Proteomes" id="UP000219860"/>
    </source>
</evidence>
<dbReference type="EMBL" id="LT608148">
    <property type="protein sequence ID" value="SCM24879.1"/>
    <property type="molecule type" value="Genomic_DNA"/>
</dbReference>
<dbReference type="AlphaFoldDB" id="A0A0Y9YFX6"/>
<name>A0A0Y9YFX6_PLABE</name>
<dbReference type="Proteomes" id="UP000516480">
    <property type="component" value="Chromosome 12"/>
</dbReference>
<organism evidence="1 6">
    <name type="scientific">Plasmodium berghei</name>
    <dbReference type="NCBI Taxonomy" id="5821"/>
    <lineage>
        <taxon>Eukaryota</taxon>
        <taxon>Sar</taxon>
        <taxon>Alveolata</taxon>
        <taxon>Apicomplexa</taxon>
        <taxon>Aconoidasida</taxon>
        <taxon>Haemosporida</taxon>
        <taxon>Plasmodiidae</taxon>
        <taxon>Plasmodium</taxon>
        <taxon>Plasmodium (Vinckeia)</taxon>
    </lineage>
</organism>
<dbReference type="OrthoDB" id="419333at2759"/>
<evidence type="ECO:0000313" key="5">
    <source>
        <dbReference type="EMBL" id="SCO63619.1"/>
    </source>
</evidence>
<evidence type="ECO:0000313" key="2">
    <source>
        <dbReference type="EMBL" id="SCM24879.1"/>
    </source>
</evidence>
<dbReference type="EMBL" id="LT614638">
    <property type="protein sequence ID" value="SCN27196.1"/>
    <property type="molecule type" value="Genomic_DNA"/>
</dbReference>
<evidence type="ECO:0000313" key="3">
    <source>
        <dbReference type="EMBL" id="SCN27196.1"/>
    </source>
</evidence>
<protein>
    <submittedName>
        <fullName evidence="1">Uncharacterized protein</fullName>
    </submittedName>
</protein>
<dbReference type="VEuPathDB" id="PlasmoDB:PBANKA_1215200"/>
<dbReference type="EMBL" id="LT608260">
    <property type="protein sequence ID" value="SCO63619.1"/>
    <property type="molecule type" value="Genomic_DNA"/>
</dbReference>
<dbReference type="Proteomes" id="UP000069549">
    <property type="component" value="Chromosome 12"/>
</dbReference>
<accession>A0A0Y9YFX6</accession>
<dbReference type="OMA" id="TFPYIHY"/>
<evidence type="ECO:0000313" key="1">
    <source>
        <dbReference type="EMBL" id="CXI75999.1"/>
    </source>
</evidence>